<dbReference type="GO" id="GO:0000981">
    <property type="term" value="F:DNA-binding transcription factor activity, RNA polymerase II-specific"/>
    <property type="evidence" value="ECO:0007669"/>
    <property type="project" value="TreeGrafter"/>
</dbReference>
<dbReference type="AlphaFoldDB" id="A0A8J1M304"/>
<sequence>MRKRRAFADKELEHIMLEREFKEREMLEATQAAGIFLPNRMVHAAEYNSYKAAYGPPQADVPSKDFCNFLPNCLDLAMQYSGSGNVELISSNVSVATTYRQYPVPSRFLVWPKTGPISDALLYQQCLLNATAMHALKPGSNWDSKSNPVIECQPSEHDLVAPSKIDNAILHPQNDYGSLPQDKAERSAFSPPKRNFPLISPKDHLSTQDSLMSKISKEATNQPYPLKYNPFHALLQQAHLRKSLEDLKPPCAKDLYEEPAKKFRECPSKENQKYKFTFDRHNKDFILAKESGTKLTVNEPLPFSVESILKRPSTTVKRSSQ</sequence>
<dbReference type="RefSeq" id="XP_041436074.1">
    <property type="nucleotide sequence ID" value="XM_041580140.1"/>
</dbReference>
<dbReference type="CTD" id="108706958"/>
<dbReference type="InterPro" id="IPR026607">
    <property type="entry name" value="DMRT"/>
</dbReference>
<feature type="region of interest" description="Disordered" evidence="2">
    <location>
        <begin position="181"/>
        <end position="203"/>
    </location>
</feature>
<keyword evidence="3" id="KW-1185">Reference proteome</keyword>
<reference evidence="4" key="1">
    <citation type="submission" date="2025-08" db="UniProtKB">
        <authorList>
            <consortium name="RefSeq"/>
        </authorList>
    </citation>
    <scope>IDENTIFICATION</scope>
    <source>
        <strain evidence="4">J_2021</strain>
        <tissue evidence="4">Erythrocytes</tissue>
    </source>
</reference>
<comment type="similarity">
    <text evidence="1">Belongs to the DMRT family.</text>
</comment>
<dbReference type="GeneID" id="108706958"/>
<name>A0A8J1M304_XENLA</name>
<accession>A0A8J1M304</accession>
<dbReference type="PANTHER" id="PTHR12322">
    <property type="entry name" value="DOUBLESEX AND MAB-3 RELATED TRANSCRIPTION FACTOR DMRT"/>
    <property type="match status" value="1"/>
</dbReference>
<evidence type="ECO:0000313" key="4">
    <source>
        <dbReference type="RefSeq" id="XP_041436074.1"/>
    </source>
</evidence>
<gene>
    <name evidence="4" type="primary">dmrt2.S</name>
</gene>
<dbReference type="Proteomes" id="UP000186698">
    <property type="component" value="Chromosome 1S"/>
</dbReference>
<dbReference type="GO" id="GO:0005634">
    <property type="term" value="C:nucleus"/>
    <property type="evidence" value="ECO:0007669"/>
    <property type="project" value="InterPro"/>
</dbReference>
<protein>
    <submittedName>
        <fullName evidence="4">Doublesex- and mab-3-related transcription factor 2 isoform X3</fullName>
    </submittedName>
</protein>
<evidence type="ECO:0000256" key="2">
    <source>
        <dbReference type="SAM" id="MobiDB-lite"/>
    </source>
</evidence>
<organism evidence="3 4">
    <name type="scientific">Xenopus laevis</name>
    <name type="common">African clawed frog</name>
    <dbReference type="NCBI Taxonomy" id="8355"/>
    <lineage>
        <taxon>Eukaryota</taxon>
        <taxon>Metazoa</taxon>
        <taxon>Chordata</taxon>
        <taxon>Craniata</taxon>
        <taxon>Vertebrata</taxon>
        <taxon>Euteleostomi</taxon>
        <taxon>Amphibia</taxon>
        <taxon>Batrachia</taxon>
        <taxon>Anura</taxon>
        <taxon>Pipoidea</taxon>
        <taxon>Pipidae</taxon>
        <taxon>Xenopodinae</taxon>
        <taxon>Xenopus</taxon>
        <taxon>Xenopus</taxon>
    </lineage>
</organism>
<dbReference type="GO" id="GO:0007548">
    <property type="term" value="P:sex differentiation"/>
    <property type="evidence" value="ECO:0007669"/>
    <property type="project" value="TreeGrafter"/>
</dbReference>
<dbReference type="GO" id="GO:0000978">
    <property type="term" value="F:RNA polymerase II cis-regulatory region sequence-specific DNA binding"/>
    <property type="evidence" value="ECO:0007669"/>
    <property type="project" value="TreeGrafter"/>
</dbReference>
<evidence type="ECO:0000256" key="1">
    <source>
        <dbReference type="ARBA" id="ARBA00006834"/>
    </source>
</evidence>
<proteinExistence type="inferred from homology"/>
<evidence type="ECO:0000313" key="3">
    <source>
        <dbReference type="Proteomes" id="UP000186698"/>
    </source>
</evidence>
<dbReference type="PANTHER" id="PTHR12322:SF122">
    <property type="entry name" value="DOUBLESEX- AND MAB-3-RELATED TRANSCRIPTION FACTOR 2"/>
    <property type="match status" value="1"/>
</dbReference>